<keyword evidence="3" id="KW-1185">Reference proteome</keyword>
<dbReference type="Proteomes" id="UP000318419">
    <property type="component" value="Genome"/>
</dbReference>
<accession>A0A4Y6EM62</accession>
<dbReference type="Pfam" id="PF24076">
    <property type="entry name" value="DUF7368"/>
    <property type="match status" value="1"/>
</dbReference>
<name>A0A4Y6EM62_9CAUD</name>
<organism evidence="2 3">
    <name type="scientific">Mycobacterium phage LilSpotty</name>
    <dbReference type="NCBI Taxonomy" id="2588512"/>
    <lineage>
        <taxon>Viruses</taxon>
        <taxon>Duplodnaviria</taxon>
        <taxon>Heunggongvirae</taxon>
        <taxon>Uroviricota</taxon>
        <taxon>Caudoviricetes</taxon>
        <taxon>Lilspottyvirus</taxon>
        <taxon>Lilspottyvirus lilspotty</taxon>
    </lineage>
</organism>
<gene>
    <name evidence="2" type="primary">58</name>
    <name evidence="2" type="ORF">SEA_LILSPOTTY_58</name>
</gene>
<dbReference type="KEGG" id="vg:80019448"/>
<protein>
    <submittedName>
        <fullName evidence="2">Uncharacterized protein</fullName>
    </submittedName>
</protein>
<sequence length="114" mass="12545">MCGRPTSTGSGRYSVHSATGDRGDTCRMSRRPVPPTGLAPADHERRATLVTTLAWMVRDEDPSEVWDYLTTLDAAELQRLLVIALAAIDVERPASELWGWVRDLPVARMKVVAA</sequence>
<evidence type="ECO:0000313" key="3">
    <source>
        <dbReference type="Proteomes" id="UP000318419"/>
    </source>
</evidence>
<proteinExistence type="predicted"/>
<dbReference type="GeneID" id="80019448"/>
<feature type="compositionally biased region" description="Polar residues" evidence="1">
    <location>
        <begin position="1"/>
        <end position="11"/>
    </location>
</feature>
<dbReference type="EMBL" id="MK977707">
    <property type="protein sequence ID" value="QDF19790.1"/>
    <property type="molecule type" value="Genomic_DNA"/>
</dbReference>
<evidence type="ECO:0000313" key="2">
    <source>
        <dbReference type="EMBL" id="QDF19790.1"/>
    </source>
</evidence>
<dbReference type="InterPro" id="IPR055792">
    <property type="entry name" value="DUF7368"/>
</dbReference>
<reference evidence="2 3" key="1">
    <citation type="submission" date="2019-05" db="EMBL/GenBank/DDBJ databases">
        <authorList>
            <person name="Kim R."/>
            <person name="Haleblian K.L."/>
            <person name="Torres C.-L.T."/>
            <person name="Chong M.Y."/>
            <person name="Duong K."/>
            <person name="Lee C."/>
            <person name="Lai L.T."/>
            <person name="Ballew A.S."/>
            <person name="Ly A.M."/>
            <person name="Wu S."/>
            <person name="Ngo R.T."/>
            <person name="Freise A.C."/>
            <person name="Reddi K."/>
            <person name="Moberg-Parker J."/>
            <person name="Garlena R.A."/>
            <person name="Russell D.A."/>
            <person name="Pope W.H."/>
            <person name="Jacobs-Sera D."/>
            <person name="Hatfull G.F."/>
        </authorList>
    </citation>
    <scope>NUCLEOTIDE SEQUENCE [LARGE SCALE GENOMIC DNA]</scope>
</reference>
<dbReference type="RefSeq" id="YP_010754847.1">
    <property type="nucleotide sequence ID" value="NC_073464.1"/>
</dbReference>
<feature type="region of interest" description="Disordered" evidence="1">
    <location>
        <begin position="1"/>
        <end position="41"/>
    </location>
</feature>
<evidence type="ECO:0000256" key="1">
    <source>
        <dbReference type="SAM" id="MobiDB-lite"/>
    </source>
</evidence>